<feature type="compositionally biased region" description="Polar residues" evidence="1">
    <location>
        <begin position="146"/>
        <end position="158"/>
    </location>
</feature>
<feature type="region of interest" description="Disordered" evidence="1">
    <location>
        <begin position="48"/>
        <end position="110"/>
    </location>
</feature>
<accession>A0ABY7K6A5</accession>
<gene>
    <name evidence="2" type="ORF">STRCI_000743</name>
</gene>
<dbReference type="EMBL" id="CP114413">
    <property type="protein sequence ID" value="WAZ19673.1"/>
    <property type="molecule type" value="Genomic_DNA"/>
</dbReference>
<reference evidence="2" key="1">
    <citation type="submission" date="2022-12" db="EMBL/GenBank/DDBJ databases">
        <authorList>
            <person name="Ruckert C."/>
            <person name="Busche T."/>
            <person name="Kalinowski J."/>
            <person name="Wittmann C."/>
        </authorList>
    </citation>
    <scope>NUCLEOTIDE SEQUENCE</scope>
    <source>
        <strain evidence="2">DSM 40467</strain>
    </source>
</reference>
<evidence type="ECO:0008006" key="4">
    <source>
        <dbReference type="Google" id="ProtNLM"/>
    </source>
</evidence>
<evidence type="ECO:0000313" key="2">
    <source>
        <dbReference type="EMBL" id="WAZ19673.1"/>
    </source>
</evidence>
<evidence type="ECO:0000313" key="3">
    <source>
        <dbReference type="Proteomes" id="UP001164439"/>
    </source>
</evidence>
<feature type="region of interest" description="Disordered" evidence="1">
    <location>
        <begin position="123"/>
        <end position="158"/>
    </location>
</feature>
<sequence length="158" mass="17404">MYDYFVDKRRLFLAILSAAAQFDACHEPPGARRAPPTNAQITTMRNWSRPHGVRDRPGHVDRRLRPRRPAALTDADEHGRSRDGLGVAGPGGPHRPLRLARAPGHGQLTPAADHFSALTILLATNGNRSPPPPTRGRSARAWPTEMQPTRSSRAYATR</sequence>
<keyword evidence="3" id="KW-1185">Reference proteome</keyword>
<feature type="compositionally biased region" description="Basic and acidic residues" evidence="1">
    <location>
        <begin position="52"/>
        <end position="63"/>
    </location>
</feature>
<evidence type="ECO:0000256" key="1">
    <source>
        <dbReference type="SAM" id="MobiDB-lite"/>
    </source>
</evidence>
<name>A0ABY7K6A5_9ACTN</name>
<dbReference type="Proteomes" id="UP001164439">
    <property type="component" value="Chromosome"/>
</dbReference>
<organism evidence="2 3">
    <name type="scientific">Streptomyces cinnabarinus</name>
    <dbReference type="NCBI Taxonomy" id="67287"/>
    <lineage>
        <taxon>Bacteria</taxon>
        <taxon>Bacillati</taxon>
        <taxon>Actinomycetota</taxon>
        <taxon>Actinomycetes</taxon>
        <taxon>Kitasatosporales</taxon>
        <taxon>Streptomycetaceae</taxon>
        <taxon>Streptomyces</taxon>
    </lineage>
</organism>
<protein>
    <recommendedName>
        <fullName evidence="4">TetR family transcriptional regulator</fullName>
    </recommendedName>
</protein>
<proteinExistence type="predicted"/>